<feature type="domain" description="NADP-dependent oxidoreductase" evidence="2">
    <location>
        <begin position="20"/>
        <end position="290"/>
    </location>
</feature>
<dbReference type="SUPFAM" id="SSF51430">
    <property type="entry name" value="NAD(P)-linked oxidoreductase"/>
    <property type="match status" value="1"/>
</dbReference>
<dbReference type="InterPro" id="IPR020471">
    <property type="entry name" value="AKR"/>
</dbReference>
<keyword evidence="1" id="KW-0560">Oxidoreductase</keyword>
<dbReference type="PRINTS" id="PR00069">
    <property type="entry name" value="ALDKETRDTASE"/>
</dbReference>
<evidence type="ECO:0000256" key="1">
    <source>
        <dbReference type="ARBA" id="ARBA00023002"/>
    </source>
</evidence>
<reference evidence="3" key="1">
    <citation type="submission" date="2020-05" db="EMBL/GenBank/DDBJ databases">
        <authorList>
            <person name="Zhu T."/>
            <person name="Keshari N."/>
            <person name="Lu X."/>
        </authorList>
    </citation>
    <scope>NUCLEOTIDE SEQUENCE</scope>
    <source>
        <strain evidence="3">NK1-12</strain>
    </source>
</reference>
<sequence>MNSTSLPTMFFIGNDLNVNRLGYGAMRLTGQPGNFGRYADWEAGKQLLRRAIELGVNFIDTAESYGPGDNEELIASALYPYPDDLVIATKGGVLKTAPDSIRADGSSKSLRRSCEASLQRLKIDQIDLYQLHRPDPNVSFAESIETLAELQREGKIRHIGLSNVTISQIEAARQIAKIASVQNRLNLAERAGEEVLDFCTQHNIAFIPYAPLGAHPLKRGAPLANTEGTLTEIAAHHDMKPNQIALSWMLHRASNIIVIPGTTTISHLEENIAAASIALTADDIKLLNEAQAF</sequence>
<accession>A0AA96WN71</accession>
<dbReference type="InterPro" id="IPR023210">
    <property type="entry name" value="NADP_OxRdtase_dom"/>
</dbReference>
<dbReference type="GO" id="GO:0016491">
    <property type="term" value="F:oxidoreductase activity"/>
    <property type="evidence" value="ECO:0007669"/>
    <property type="project" value="UniProtKB-KW"/>
</dbReference>
<evidence type="ECO:0000259" key="2">
    <source>
        <dbReference type="Pfam" id="PF00248"/>
    </source>
</evidence>
<name>A0AA96WN71_9CYAN</name>
<dbReference type="Pfam" id="PF00248">
    <property type="entry name" value="Aldo_ket_red"/>
    <property type="match status" value="1"/>
</dbReference>
<gene>
    <name evidence="3" type="ORF">HJG54_23780</name>
</gene>
<dbReference type="PANTHER" id="PTHR43625:SF40">
    <property type="entry name" value="ALDO-KETO REDUCTASE YAKC [NADP(+)]"/>
    <property type="match status" value="1"/>
</dbReference>
<dbReference type="InterPro" id="IPR050791">
    <property type="entry name" value="Aldo-Keto_reductase"/>
</dbReference>
<dbReference type="RefSeq" id="WP_316431719.1">
    <property type="nucleotide sequence ID" value="NZ_CP053586.1"/>
</dbReference>
<organism evidence="3">
    <name type="scientific">Leptolyngbya sp. NK1-12</name>
    <dbReference type="NCBI Taxonomy" id="2547451"/>
    <lineage>
        <taxon>Bacteria</taxon>
        <taxon>Bacillati</taxon>
        <taxon>Cyanobacteriota</taxon>
        <taxon>Cyanophyceae</taxon>
        <taxon>Leptolyngbyales</taxon>
        <taxon>Leptolyngbyaceae</taxon>
        <taxon>Leptolyngbya group</taxon>
        <taxon>Leptolyngbya</taxon>
    </lineage>
</organism>
<evidence type="ECO:0000313" key="3">
    <source>
        <dbReference type="EMBL" id="WNZ25566.1"/>
    </source>
</evidence>
<proteinExistence type="predicted"/>
<dbReference type="CDD" id="cd19088">
    <property type="entry name" value="AKR_AKR13B1"/>
    <property type="match status" value="1"/>
</dbReference>
<protein>
    <submittedName>
        <fullName evidence="3">Aldo/keto reductase</fullName>
    </submittedName>
</protein>
<dbReference type="InterPro" id="IPR036812">
    <property type="entry name" value="NAD(P)_OxRdtase_dom_sf"/>
</dbReference>
<dbReference type="AlphaFoldDB" id="A0AA96WN71"/>
<dbReference type="EMBL" id="CP053586">
    <property type="protein sequence ID" value="WNZ25566.1"/>
    <property type="molecule type" value="Genomic_DNA"/>
</dbReference>
<dbReference type="Gene3D" id="3.20.20.100">
    <property type="entry name" value="NADP-dependent oxidoreductase domain"/>
    <property type="match status" value="1"/>
</dbReference>
<dbReference type="PANTHER" id="PTHR43625">
    <property type="entry name" value="AFLATOXIN B1 ALDEHYDE REDUCTASE"/>
    <property type="match status" value="1"/>
</dbReference>
<dbReference type="GO" id="GO:0005737">
    <property type="term" value="C:cytoplasm"/>
    <property type="evidence" value="ECO:0007669"/>
    <property type="project" value="TreeGrafter"/>
</dbReference>